<dbReference type="EMBL" id="JAFKCV010000005">
    <property type="protein sequence ID" value="MBN7825728.1"/>
    <property type="molecule type" value="Genomic_DNA"/>
</dbReference>
<dbReference type="Gene3D" id="3.30.450.40">
    <property type="match status" value="1"/>
</dbReference>
<dbReference type="Pfam" id="PF13185">
    <property type="entry name" value="GAF_2"/>
    <property type="match status" value="1"/>
</dbReference>
<dbReference type="SMART" id="SM00065">
    <property type="entry name" value="GAF"/>
    <property type="match status" value="1"/>
</dbReference>
<proteinExistence type="predicted"/>
<sequence>MLTLNSEAIAMVTKEQLLSVIEAQADIIIRGLSLQQVMEKMATLAEELTFASGAVVEMVEGDEMVYQAATGKAREQLGLRLKRNNSLSGLCIREGKVLNCHDAATDPRVDFAACQAVGLTSMLVVPLRFQDELVGVLKVFSPKQNAFDDVDAQILDLAAKVISASIVASQRDKQAG</sequence>
<gene>
    <name evidence="2" type="ORF">J0A66_10880</name>
</gene>
<accession>A0A939DNF2</accession>
<keyword evidence="3" id="KW-1185">Reference proteome</keyword>
<dbReference type="SUPFAM" id="SSF55781">
    <property type="entry name" value="GAF domain-like"/>
    <property type="match status" value="1"/>
</dbReference>
<evidence type="ECO:0000313" key="3">
    <source>
        <dbReference type="Proteomes" id="UP000664654"/>
    </source>
</evidence>
<dbReference type="InterPro" id="IPR003018">
    <property type="entry name" value="GAF"/>
</dbReference>
<protein>
    <submittedName>
        <fullName evidence="2">GAF domain-containing protein</fullName>
    </submittedName>
</protein>
<organism evidence="2 3">
    <name type="scientific">Bowmanella dokdonensis</name>
    <dbReference type="NCBI Taxonomy" id="751969"/>
    <lineage>
        <taxon>Bacteria</taxon>
        <taxon>Pseudomonadati</taxon>
        <taxon>Pseudomonadota</taxon>
        <taxon>Gammaproteobacteria</taxon>
        <taxon>Alteromonadales</taxon>
        <taxon>Alteromonadaceae</taxon>
        <taxon>Bowmanella</taxon>
    </lineage>
</organism>
<dbReference type="InterPro" id="IPR029016">
    <property type="entry name" value="GAF-like_dom_sf"/>
</dbReference>
<evidence type="ECO:0000259" key="1">
    <source>
        <dbReference type="SMART" id="SM00065"/>
    </source>
</evidence>
<evidence type="ECO:0000313" key="2">
    <source>
        <dbReference type="EMBL" id="MBN7825728.1"/>
    </source>
</evidence>
<comment type="caution">
    <text evidence="2">The sequence shown here is derived from an EMBL/GenBank/DDBJ whole genome shotgun (WGS) entry which is preliminary data.</text>
</comment>
<feature type="domain" description="GAF" evidence="1">
    <location>
        <begin position="33"/>
        <end position="176"/>
    </location>
</feature>
<name>A0A939DNF2_9ALTE</name>
<reference evidence="2" key="1">
    <citation type="submission" date="2021-03" db="EMBL/GenBank/DDBJ databases">
        <title>novel species isolated from a fishpond in China.</title>
        <authorList>
            <person name="Lu H."/>
            <person name="Cai Z."/>
        </authorList>
    </citation>
    <scope>NUCLEOTIDE SEQUENCE</scope>
    <source>
        <strain evidence="2">JCM 30855</strain>
    </source>
</reference>
<dbReference type="AlphaFoldDB" id="A0A939DNF2"/>
<dbReference type="RefSeq" id="WP_206573841.1">
    <property type="nucleotide sequence ID" value="NZ_JAFKCV010000005.1"/>
</dbReference>
<dbReference type="Proteomes" id="UP000664654">
    <property type="component" value="Unassembled WGS sequence"/>
</dbReference>